<dbReference type="AlphaFoldDB" id="A0AA40F266"/>
<evidence type="ECO:0000259" key="1">
    <source>
        <dbReference type="Pfam" id="PF20150"/>
    </source>
</evidence>
<keyword evidence="3" id="KW-1185">Reference proteome</keyword>
<dbReference type="Pfam" id="PF20150">
    <property type="entry name" value="2EXR"/>
    <property type="match status" value="1"/>
</dbReference>
<sequence>FHLFTRLPTEIQQMIFMEAMRKPAVHFTEIKRSVHEEGKWTITMHPVSGQADKSLYRKLRLLGSVCPAAARAVHFGTEDKHRLPFSTRGLKSAGVDTRHDLVVLKLKYRVNQGFSIFGPWYPGSFGATDSRLDVAHARAMLRGITNICLKLGTWRQTSCFNPAVPFRSLLRINEHKQFSMCPEELSGFLDLFPDLGAAY</sequence>
<feature type="non-terminal residue" evidence="2">
    <location>
        <position position="199"/>
    </location>
</feature>
<reference evidence="2" key="1">
    <citation type="submission" date="2023-06" db="EMBL/GenBank/DDBJ databases">
        <title>Genome-scale phylogeny and comparative genomics of the fungal order Sordariales.</title>
        <authorList>
            <consortium name="Lawrence Berkeley National Laboratory"/>
            <person name="Hensen N."/>
            <person name="Bonometti L."/>
            <person name="Westerberg I."/>
            <person name="Brannstrom I.O."/>
            <person name="Guillou S."/>
            <person name="Cros-Aarteil S."/>
            <person name="Calhoun S."/>
            <person name="Haridas S."/>
            <person name="Kuo A."/>
            <person name="Mondo S."/>
            <person name="Pangilinan J."/>
            <person name="Riley R."/>
            <person name="LaButti K."/>
            <person name="Andreopoulos B."/>
            <person name="Lipzen A."/>
            <person name="Chen C."/>
            <person name="Yanf M."/>
            <person name="Daum C."/>
            <person name="Ng V."/>
            <person name="Clum A."/>
            <person name="Steindorff A."/>
            <person name="Ohm R."/>
            <person name="Martin F."/>
            <person name="Silar P."/>
            <person name="Natvig D."/>
            <person name="Lalanne C."/>
            <person name="Gautier V."/>
            <person name="Ament-velasquez S.L."/>
            <person name="Kruys A."/>
            <person name="Hutchinson M.I."/>
            <person name="Powell A.J."/>
            <person name="Barry K."/>
            <person name="Miller A.N."/>
            <person name="Grigoriev I.V."/>
            <person name="Debuchy R."/>
            <person name="Gladieux P."/>
            <person name="Thoren M.H."/>
            <person name="Johannesson H."/>
        </authorList>
    </citation>
    <scope>NUCLEOTIDE SEQUENCE</scope>
    <source>
        <strain evidence="2">SMH3187-1</strain>
    </source>
</reference>
<evidence type="ECO:0000313" key="2">
    <source>
        <dbReference type="EMBL" id="KAK0749706.1"/>
    </source>
</evidence>
<name>A0AA40F266_9PEZI</name>
<accession>A0AA40F266</accession>
<dbReference type="EMBL" id="JAUKUD010000003">
    <property type="protein sequence ID" value="KAK0749706.1"/>
    <property type="molecule type" value="Genomic_DNA"/>
</dbReference>
<dbReference type="Proteomes" id="UP001172155">
    <property type="component" value="Unassembled WGS sequence"/>
</dbReference>
<comment type="caution">
    <text evidence="2">The sequence shown here is derived from an EMBL/GenBank/DDBJ whole genome shotgun (WGS) entry which is preliminary data.</text>
</comment>
<gene>
    <name evidence="2" type="ORF">B0T18DRAFT_296914</name>
</gene>
<protein>
    <recommendedName>
        <fullName evidence="1">2EXR domain-containing protein</fullName>
    </recommendedName>
</protein>
<dbReference type="InterPro" id="IPR045518">
    <property type="entry name" value="2EXR"/>
</dbReference>
<organism evidence="2 3">
    <name type="scientific">Schizothecium vesticola</name>
    <dbReference type="NCBI Taxonomy" id="314040"/>
    <lineage>
        <taxon>Eukaryota</taxon>
        <taxon>Fungi</taxon>
        <taxon>Dikarya</taxon>
        <taxon>Ascomycota</taxon>
        <taxon>Pezizomycotina</taxon>
        <taxon>Sordariomycetes</taxon>
        <taxon>Sordariomycetidae</taxon>
        <taxon>Sordariales</taxon>
        <taxon>Schizotheciaceae</taxon>
        <taxon>Schizothecium</taxon>
    </lineage>
</organism>
<feature type="non-terminal residue" evidence="2">
    <location>
        <position position="1"/>
    </location>
</feature>
<feature type="domain" description="2EXR" evidence="1">
    <location>
        <begin position="1"/>
        <end position="87"/>
    </location>
</feature>
<evidence type="ECO:0000313" key="3">
    <source>
        <dbReference type="Proteomes" id="UP001172155"/>
    </source>
</evidence>
<proteinExistence type="predicted"/>